<comment type="caution">
    <text evidence="2">The sequence shown here is derived from an EMBL/GenBank/DDBJ whole genome shotgun (WGS) entry which is preliminary data.</text>
</comment>
<organism evidence="2 3">
    <name type="scientific">Streptomyces flavotricini</name>
    <dbReference type="NCBI Taxonomy" id="66888"/>
    <lineage>
        <taxon>Bacteria</taxon>
        <taxon>Bacillati</taxon>
        <taxon>Actinomycetota</taxon>
        <taxon>Actinomycetes</taxon>
        <taxon>Kitasatosporales</taxon>
        <taxon>Streptomycetaceae</taxon>
        <taxon>Streptomyces</taxon>
    </lineage>
</organism>
<protein>
    <submittedName>
        <fullName evidence="2">Roadblock/LC7 domain-containing protein</fullName>
    </submittedName>
</protein>
<dbReference type="SMART" id="SM00960">
    <property type="entry name" value="Robl_LC7"/>
    <property type="match status" value="1"/>
</dbReference>
<name>A0ABS8DXW7_9ACTN</name>
<dbReference type="InterPro" id="IPR004942">
    <property type="entry name" value="Roadblock/LAMTOR2_dom"/>
</dbReference>
<evidence type="ECO:0000259" key="1">
    <source>
        <dbReference type="SMART" id="SM00960"/>
    </source>
</evidence>
<evidence type="ECO:0000313" key="3">
    <source>
        <dbReference type="Proteomes" id="UP001520654"/>
    </source>
</evidence>
<dbReference type="Gene3D" id="3.30.450.30">
    <property type="entry name" value="Dynein light chain 2a, cytoplasmic"/>
    <property type="match status" value="1"/>
</dbReference>
<gene>
    <name evidence="2" type="ORF">K7B10_02505</name>
</gene>
<dbReference type="Pfam" id="PF03259">
    <property type="entry name" value="Robl_LC7"/>
    <property type="match status" value="1"/>
</dbReference>
<reference evidence="2 3" key="1">
    <citation type="submission" date="2021-08" db="EMBL/GenBank/DDBJ databases">
        <title>Genomic Architecture of Streptomyces flavotricini NGL1 and Streptomyces erythrochromogenes HMS4 With Differential Plant Beneficial attributes and laccase production capabilities.</title>
        <authorList>
            <person name="Salwan R."/>
            <person name="Kaur R."/>
            <person name="Sharma V."/>
        </authorList>
    </citation>
    <scope>NUCLEOTIDE SEQUENCE [LARGE SCALE GENOMIC DNA]</scope>
    <source>
        <strain evidence="2 3">NGL1</strain>
    </source>
</reference>
<evidence type="ECO:0000313" key="2">
    <source>
        <dbReference type="EMBL" id="MCC0093678.1"/>
    </source>
</evidence>
<proteinExistence type="predicted"/>
<accession>A0ABS8DXW7</accession>
<dbReference type="PANTHER" id="PTHR36222">
    <property type="entry name" value="SERINE PROTEASE INHIBITOR RV3364C"/>
    <property type="match status" value="1"/>
</dbReference>
<feature type="domain" description="Roadblock/LAMTOR2" evidence="1">
    <location>
        <begin position="20"/>
        <end position="109"/>
    </location>
</feature>
<dbReference type="Proteomes" id="UP001520654">
    <property type="component" value="Unassembled WGS sequence"/>
</dbReference>
<dbReference type="PANTHER" id="PTHR36222:SF1">
    <property type="entry name" value="SERINE PROTEASE INHIBITOR RV3364C"/>
    <property type="match status" value="1"/>
</dbReference>
<keyword evidence="3" id="KW-1185">Reference proteome</keyword>
<dbReference type="SUPFAM" id="SSF103196">
    <property type="entry name" value="Roadblock/LC7 domain"/>
    <property type="match status" value="1"/>
</dbReference>
<dbReference type="RefSeq" id="WP_030856876.1">
    <property type="nucleotide sequence ID" value="NZ_JAINUL010000001.1"/>
</dbReference>
<sequence length="144" mass="15073">MTTTPNSATSGTSTSNDAIFSVLENHLNRIAGIQGAVLLSNDGIPLTAYLLDRDQSERMAAAASGIAATMKAISREIDGGRVIRQLVEMDDRYLCVVGCGEGSTLLVVTSRKARLGELGGEAVRTAQALGEWLGTPERPAAPKS</sequence>
<dbReference type="InterPro" id="IPR053141">
    <property type="entry name" value="Mycobact_SerProt_Inhib_Rv3364c"/>
</dbReference>
<dbReference type="EMBL" id="JAINUL010000001">
    <property type="protein sequence ID" value="MCC0093678.1"/>
    <property type="molecule type" value="Genomic_DNA"/>
</dbReference>